<gene>
    <name evidence="7 10" type="primary">zwf</name>
    <name evidence="10" type="ORF">QJT81_15145</name>
</gene>
<dbReference type="PROSITE" id="PS00069">
    <property type="entry name" value="G6P_DEHYDROGENASE"/>
    <property type="match status" value="1"/>
</dbReference>
<dbReference type="GO" id="GO:0006006">
    <property type="term" value="P:glucose metabolic process"/>
    <property type="evidence" value="ECO:0007669"/>
    <property type="project" value="UniProtKB-KW"/>
</dbReference>
<sequence>MTSSSKLPPTALVIFGAGGDLSWRKLLPALYNLSLGGFLPEQFAIIGVDGKPAGLDDWRSRLRDGVDQFSRRGKAEDAQWQTFAAHLTAYQSGDFNDPATYAALAQTLSEQETAWEQPASRLFYLATPPVIVGSIVQHLGQAGLVSDPQRSRVVVEKPFGHDLASARSLNQALLSVLDESQIYRIDHYLGKETVQNILAFRFANALFEPVWNRRYIDHVQITVAEQVGVEHRGSYYEHSGALRDMLQNHLLQVLSLIAMEPPVAFEADEIRARKVDVLRAIRPLPLDKLHRFAVRGQYAGYRAEPDVARDSGTETFAALKLFVDNWRWQDVPFYLRTGKRLPQKASQAVIQFRPVPHHSFPTAANPDWRPNRIEIDIQPDEGIVLRFQVKLPGVSMRLSTQEMRFCYAEAFQTEPPEAYETLLLDALEGDATLFMRADQVEVAWAVVQPILEAWQSAPTDFPNYAAGSWGPEAAEMLIAQDGRSWLEPAFALQGGHS</sequence>
<proteinExistence type="inferred from homology"/>
<reference evidence="10" key="2">
    <citation type="submission" date="2023-04" db="EMBL/GenBank/DDBJ databases">
        <authorList>
            <person name="Beletskiy A.V."/>
            <person name="Mardanov A.V."/>
            <person name="Ravin N.V."/>
        </authorList>
    </citation>
    <scope>NUCLEOTIDE SEQUENCE</scope>
    <source>
        <strain evidence="10">GKL-02</strain>
    </source>
</reference>
<dbReference type="EMBL" id="CP124756">
    <property type="protein sequence ID" value="WGZ93145.1"/>
    <property type="molecule type" value="Genomic_DNA"/>
</dbReference>
<feature type="binding site" evidence="7">
    <location>
        <position position="339"/>
    </location>
    <ligand>
        <name>substrate</name>
    </ligand>
</feature>
<name>A0AA95HBP8_9GAMM</name>
<keyword evidence="3 7" id="KW-0313">Glucose metabolism</keyword>
<protein>
    <recommendedName>
        <fullName evidence="7">Glucose-6-phosphate 1-dehydrogenase</fullName>
        <shortName evidence="7">G6PD</shortName>
        <ecNumber evidence="7">1.1.1.49</ecNumber>
    </recommendedName>
</protein>
<evidence type="ECO:0000259" key="8">
    <source>
        <dbReference type="Pfam" id="PF00479"/>
    </source>
</evidence>
<dbReference type="InterPro" id="IPR036291">
    <property type="entry name" value="NAD(P)-bd_dom_sf"/>
</dbReference>
<feature type="binding site" evidence="7">
    <location>
        <begin position="94"/>
        <end position="95"/>
    </location>
    <ligand>
        <name>NADP(+)</name>
        <dbReference type="ChEBI" id="CHEBI:58349"/>
    </ligand>
</feature>
<dbReference type="GO" id="GO:0005829">
    <property type="term" value="C:cytosol"/>
    <property type="evidence" value="ECO:0007669"/>
    <property type="project" value="TreeGrafter"/>
</dbReference>
<dbReference type="InterPro" id="IPR022675">
    <property type="entry name" value="G6P_DH_C"/>
</dbReference>
<evidence type="ECO:0000256" key="2">
    <source>
        <dbReference type="ARBA" id="ARBA00009975"/>
    </source>
</evidence>
<evidence type="ECO:0000313" key="10">
    <source>
        <dbReference type="EMBL" id="WGZ93145.1"/>
    </source>
</evidence>
<keyword evidence="4 7" id="KW-0521">NADP</keyword>
<feature type="binding site" evidence="7">
    <location>
        <position position="191"/>
    </location>
    <ligand>
        <name>substrate</name>
    </ligand>
</feature>
<dbReference type="GO" id="GO:0004345">
    <property type="term" value="F:glucose-6-phosphate dehydrogenase activity"/>
    <property type="evidence" value="ECO:0007669"/>
    <property type="project" value="UniProtKB-UniRule"/>
</dbReference>
<dbReference type="PANTHER" id="PTHR23429:SF0">
    <property type="entry name" value="GLUCOSE-6-PHOSPHATE 1-DEHYDROGENASE"/>
    <property type="match status" value="1"/>
</dbReference>
<accession>A0AA95HBP8</accession>
<dbReference type="Pfam" id="PF00479">
    <property type="entry name" value="G6PD_N"/>
    <property type="match status" value="1"/>
</dbReference>
<dbReference type="Gene3D" id="3.40.50.720">
    <property type="entry name" value="NAD(P)-binding Rossmann-like Domain"/>
    <property type="match status" value="1"/>
</dbReference>
<feature type="binding site" evidence="7">
    <location>
        <position position="244"/>
    </location>
    <ligand>
        <name>substrate</name>
    </ligand>
</feature>
<dbReference type="PRINTS" id="PR00079">
    <property type="entry name" value="G6PDHDRGNASE"/>
</dbReference>
<feature type="domain" description="Glucose-6-phosphate dehydrogenase NAD-binding" evidence="8">
    <location>
        <begin position="13"/>
        <end position="196"/>
    </location>
</feature>
<comment type="caution">
    <text evidence="7">Lacks conserved residue(s) required for the propagation of feature annotation.</text>
</comment>
<evidence type="ECO:0000259" key="9">
    <source>
        <dbReference type="Pfam" id="PF02781"/>
    </source>
</evidence>
<dbReference type="GO" id="GO:0009051">
    <property type="term" value="P:pentose-phosphate shunt, oxidative branch"/>
    <property type="evidence" value="ECO:0007669"/>
    <property type="project" value="TreeGrafter"/>
</dbReference>
<keyword evidence="6 7" id="KW-0119">Carbohydrate metabolism</keyword>
<dbReference type="NCBIfam" id="NF009492">
    <property type="entry name" value="PRK12853.1-3"/>
    <property type="match status" value="1"/>
</dbReference>
<dbReference type="InterPro" id="IPR001282">
    <property type="entry name" value="G6P_DH"/>
</dbReference>
<dbReference type="InterPro" id="IPR019796">
    <property type="entry name" value="G6P_DH_AS"/>
</dbReference>
<evidence type="ECO:0000256" key="6">
    <source>
        <dbReference type="ARBA" id="ARBA00023277"/>
    </source>
</evidence>
<dbReference type="PANTHER" id="PTHR23429">
    <property type="entry name" value="GLUCOSE-6-PHOSPHATE 1-DEHYDROGENASE G6PD"/>
    <property type="match status" value="1"/>
</dbReference>
<comment type="similarity">
    <text evidence="2 7">Belongs to the glucose-6-phosphate dehydrogenase family.</text>
</comment>
<evidence type="ECO:0000256" key="5">
    <source>
        <dbReference type="ARBA" id="ARBA00023002"/>
    </source>
</evidence>
<dbReference type="SUPFAM" id="SSF51735">
    <property type="entry name" value="NAD(P)-binding Rossmann-fold domains"/>
    <property type="match status" value="1"/>
</dbReference>
<feature type="active site" description="Proton acceptor" evidence="7">
    <location>
        <position position="249"/>
    </location>
</feature>
<dbReference type="Gene3D" id="3.30.360.10">
    <property type="entry name" value="Dihydrodipicolinate Reductase, domain 2"/>
    <property type="match status" value="1"/>
</dbReference>
<evidence type="ECO:0000256" key="7">
    <source>
        <dbReference type="HAMAP-Rule" id="MF_00966"/>
    </source>
</evidence>
<feature type="binding site" evidence="7">
    <location>
        <position position="157"/>
    </location>
    <ligand>
        <name>NADP(+)</name>
        <dbReference type="ChEBI" id="CHEBI:58349"/>
    </ligand>
</feature>
<dbReference type="HAMAP" id="MF_00966">
    <property type="entry name" value="G6PD"/>
    <property type="match status" value="1"/>
</dbReference>
<dbReference type="NCBIfam" id="TIGR00871">
    <property type="entry name" value="zwf"/>
    <property type="match status" value="1"/>
</dbReference>
<organism evidence="10">
    <name type="scientific">Candidatus Thiothrix putei</name>
    <dbReference type="NCBI Taxonomy" id="3080811"/>
    <lineage>
        <taxon>Bacteria</taxon>
        <taxon>Pseudomonadati</taxon>
        <taxon>Pseudomonadota</taxon>
        <taxon>Gammaproteobacteria</taxon>
        <taxon>Thiotrichales</taxon>
        <taxon>Thiotrichaceae</taxon>
        <taxon>Thiothrix</taxon>
    </lineage>
</organism>
<evidence type="ECO:0000256" key="4">
    <source>
        <dbReference type="ARBA" id="ARBA00022857"/>
    </source>
</evidence>
<dbReference type="AlphaFoldDB" id="A0AA95HBP8"/>
<reference evidence="10" key="1">
    <citation type="journal article" date="2023" name="Int. J. Mol. Sci.">
        <title>Metagenomics Revealed a New Genus 'Candidatus Thiocaldithrix dubininis' gen. nov., sp. nov. and a New Species 'Candidatus Thiothrix putei' sp. nov. in the Family Thiotrichaceae, Some Members of Which Have Traits of Both Na+- and H+-Motive Energetics.</title>
        <authorList>
            <person name="Ravin N.V."/>
            <person name="Muntyan M.S."/>
            <person name="Smolyakov D.D."/>
            <person name="Rudenko T.S."/>
            <person name="Beletsky A.V."/>
            <person name="Mardanov A.V."/>
            <person name="Grabovich M.Y."/>
        </authorList>
    </citation>
    <scope>NUCLEOTIDE SEQUENCE</scope>
    <source>
        <strain evidence="10">GKL-02</strain>
    </source>
</reference>
<evidence type="ECO:0000256" key="3">
    <source>
        <dbReference type="ARBA" id="ARBA00022526"/>
    </source>
</evidence>
<dbReference type="Proteomes" id="UP001301326">
    <property type="component" value="Chromosome"/>
</dbReference>
<comment type="pathway">
    <text evidence="1 7">Carbohydrate degradation; pentose phosphate pathway; D-ribulose 5-phosphate from D-glucose 6-phosphate (oxidative stage): step 1/3.</text>
</comment>
<feature type="binding site" evidence="7">
    <location>
        <position position="225"/>
    </location>
    <ligand>
        <name>substrate</name>
    </ligand>
</feature>
<dbReference type="GO" id="GO:0050661">
    <property type="term" value="F:NADP binding"/>
    <property type="evidence" value="ECO:0007669"/>
    <property type="project" value="UniProtKB-UniRule"/>
</dbReference>
<dbReference type="PIRSF" id="PIRSF000110">
    <property type="entry name" value="G6PD"/>
    <property type="match status" value="1"/>
</dbReference>
<keyword evidence="5 7" id="KW-0560">Oxidoreductase</keyword>
<dbReference type="EC" id="1.1.1.49" evidence="7"/>
<dbReference type="SUPFAM" id="SSF55347">
    <property type="entry name" value="Glyceraldehyde-3-phosphate dehydrogenase-like, C-terminal domain"/>
    <property type="match status" value="1"/>
</dbReference>
<dbReference type="KEGG" id="tput:QJT81_15145"/>
<comment type="catalytic activity">
    <reaction evidence="7">
        <text>D-glucose 6-phosphate + NADP(+) = 6-phospho-D-glucono-1,5-lactone + NADPH + H(+)</text>
        <dbReference type="Rhea" id="RHEA:15841"/>
        <dbReference type="ChEBI" id="CHEBI:15378"/>
        <dbReference type="ChEBI" id="CHEBI:57783"/>
        <dbReference type="ChEBI" id="CHEBI:57955"/>
        <dbReference type="ChEBI" id="CHEBI:58349"/>
        <dbReference type="ChEBI" id="CHEBI:61548"/>
        <dbReference type="EC" id="1.1.1.49"/>
    </reaction>
</comment>
<feature type="binding site" evidence="7">
    <location>
        <position position="187"/>
    </location>
    <ligand>
        <name>substrate</name>
    </ligand>
</feature>
<dbReference type="Pfam" id="PF02781">
    <property type="entry name" value="G6PD_C"/>
    <property type="match status" value="1"/>
</dbReference>
<feature type="binding site" evidence="7">
    <location>
        <position position="344"/>
    </location>
    <ligand>
        <name>substrate</name>
    </ligand>
</feature>
<evidence type="ECO:0000256" key="1">
    <source>
        <dbReference type="ARBA" id="ARBA00004937"/>
    </source>
</evidence>
<feature type="domain" description="Glucose-6-phosphate dehydrogenase C-terminal" evidence="9">
    <location>
        <begin position="198"/>
        <end position="485"/>
    </location>
</feature>
<dbReference type="InterPro" id="IPR022674">
    <property type="entry name" value="G6P_DH_NAD-bd"/>
</dbReference>
<comment type="function">
    <text evidence="7">Catalyzes the oxidation of glucose 6-phosphate to 6-phosphogluconolactone.</text>
</comment>